<proteinExistence type="predicted"/>
<sequence>MYFSKYPLYVYDIKGDGEETVVTNLLKRVAVRAKVASEVMLFDTYDVREGESPESIADKLYGDP</sequence>
<evidence type="ECO:0000313" key="1">
    <source>
        <dbReference type="EMBL" id="SVB56734.1"/>
    </source>
</evidence>
<gene>
    <name evidence="1" type="ORF">METZ01_LOCUS209588</name>
</gene>
<dbReference type="AlphaFoldDB" id="A0A382F2Z4"/>
<name>A0A382F2Z4_9ZZZZ</name>
<organism evidence="1">
    <name type="scientific">marine metagenome</name>
    <dbReference type="NCBI Taxonomy" id="408172"/>
    <lineage>
        <taxon>unclassified sequences</taxon>
        <taxon>metagenomes</taxon>
        <taxon>ecological metagenomes</taxon>
    </lineage>
</organism>
<accession>A0A382F2Z4</accession>
<dbReference type="EMBL" id="UINC01047446">
    <property type="protein sequence ID" value="SVB56734.1"/>
    <property type="molecule type" value="Genomic_DNA"/>
</dbReference>
<protein>
    <submittedName>
        <fullName evidence="1">Uncharacterized protein</fullName>
    </submittedName>
</protein>
<feature type="non-terminal residue" evidence="1">
    <location>
        <position position="64"/>
    </location>
</feature>
<reference evidence="1" key="1">
    <citation type="submission" date="2018-05" db="EMBL/GenBank/DDBJ databases">
        <authorList>
            <person name="Lanie J.A."/>
            <person name="Ng W.-L."/>
            <person name="Kazmierczak K.M."/>
            <person name="Andrzejewski T.M."/>
            <person name="Davidsen T.M."/>
            <person name="Wayne K.J."/>
            <person name="Tettelin H."/>
            <person name="Glass J.I."/>
            <person name="Rusch D."/>
            <person name="Podicherti R."/>
            <person name="Tsui H.-C.T."/>
            <person name="Winkler M.E."/>
        </authorList>
    </citation>
    <scope>NUCLEOTIDE SEQUENCE</scope>
</reference>